<reference evidence="1" key="1">
    <citation type="submission" date="2015-10" db="EMBL/GenBank/DDBJ databases">
        <authorList>
            <person name="Gilbert D.G."/>
        </authorList>
    </citation>
    <scope>NUCLEOTIDE SEQUENCE</scope>
    <source>
        <strain evidence="1">Phyl III-seqv23</strain>
    </source>
</reference>
<proteinExistence type="predicted"/>
<accession>A0A0S4XKB3</accession>
<dbReference type="EMBL" id="LN899822">
    <property type="protein sequence ID" value="CUV64393.1"/>
    <property type="molecule type" value="Genomic_DNA"/>
</dbReference>
<sequence length="58" mass="6868">MMWAARTPALAKLPAVLKRLREHLKLLINVKRPDRKCDRAVKSRPARYAVRYLRKDLN</sequence>
<name>A0A0S4XKB3_RALSL</name>
<protein>
    <recommendedName>
        <fullName evidence="2">Transposase</fullName>
    </recommendedName>
</protein>
<evidence type="ECO:0008006" key="2">
    <source>
        <dbReference type="Google" id="ProtNLM"/>
    </source>
</evidence>
<gene>
    <name evidence="1" type="ORF">RD1301_v1_6840001</name>
</gene>
<evidence type="ECO:0000313" key="1">
    <source>
        <dbReference type="EMBL" id="CUV64393.1"/>
    </source>
</evidence>
<dbReference type="AlphaFoldDB" id="A0A0S4XKB3"/>
<organism evidence="1">
    <name type="scientific">Ralstonia solanacearum</name>
    <name type="common">Pseudomonas solanacearum</name>
    <dbReference type="NCBI Taxonomy" id="305"/>
    <lineage>
        <taxon>Bacteria</taxon>
        <taxon>Pseudomonadati</taxon>
        <taxon>Pseudomonadota</taxon>
        <taxon>Betaproteobacteria</taxon>
        <taxon>Burkholderiales</taxon>
        <taxon>Burkholderiaceae</taxon>
        <taxon>Ralstonia</taxon>
        <taxon>Ralstonia solanacearum species complex</taxon>
    </lineage>
</organism>